<reference evidence="1" key="1">
    <citation type="submission" date="2015-04" db="UniProtKB">
        <authorList>
            <consortium name="EnsemblPlants"/>
        </authorList>
    </citation>
    <scope>IDENTIFICATION</scope>
</reference>
<dbReference type="InterPro" id="IPR008511">
    <property type="entry name" value="ROH1-like"/>
</dbReference>
<dbReference type="AlphaFoldDB" id="A0A0E0D3A1"/>
<dbReference type="Pfam" id="PF05633">
    <property type="entry name" value="ROH1-like"/>
    <property type="match status" value="1"/>
</dbReference>
<dbReference type="EnsemblPlants" id="OMERI03G22320.1">
    <property type="protein sequence ID" value="OMERI03G22320.1"/>
    <property type="gene ID" value="OMERI03G22320"/>
</dbReference>
<protein>
    <submittedName>
        <fullName evidence="1">Uncharacterized protein</fullName>
    </submittedName>
</protein>
<proteinExistence type="predicted"/>
<dbReference type="Proteomes" id="UP000008021">
    <property type="component" value="Chromosome 3"/>
</dbReference>
<accession>A0A0E0D3A1</accession>
<evidence type="ECO:0000313" key="2">
    <source>
        <dbReference type="Proteomes" id="UP000008021"/>
    </source>
</evidence>
<organism evidence="1">
    <name type="scientific">Oryza meridionalis</name>
    <dbReference type="NCBI Taxonomy" id="40149"/>
    <lineage>
        <taxon>Eukaryota</taxon>
        <taxon>Viridiplantae</taxon>
        <taxon>Streptophyta</taxon>
        <taxon>Embryophyta</taxon>
        <taxon>Tracheophyta</taxon>
        <taxon>Spermatophyta</taxon>
        <taxon>Magnoliopsida</taxon>
        <taxon>Liliopsida</taxon>
        <taxon>Poales</taxon>
        <taxon>Poaceae</taxon>
        <taxon>BOP clade</taxon>
        <taxon>Oryzoideae</taxon>
        <taxon>Oryzeae</taxon>
        <taxon>Oryzinae</taxon>
        <taxon>Oryza</taxon>
    </lineage>
</organism>
<sequence length="90" mass="9608">MGFLGRLSFRCSATAVASFDHAQDDELHVLHALQAHVANRLAAVSHQPPLLSLAFLSKLLDVVLSSSNAFRDILGIGPVAARSAGRLPHR</sequence>
<dbReference type="HOGENOM" id="CLU_2444561_0_0_1"/>
<evidence type="ECO:0000313" key="1">
    <source>
        <dbReference type="EnsemblPlants" id="OMERI03G22320.1"/>
    </source>
</evidence>
<dbReference type="Gramene" id="OMERI03G22320.1">
    <property type="protein sequence ID" value="OMERI03G22320.1"/>
    <property type="gene ID" value="OMERI03G22320"/>
</dbReference>
<reference evidence="1" key="2">
    <citation type="submission" date="2018-05" db="EMBL/GenBank/DDBJ databases">
        <title>OmerRS3 (Oryza meridionalis Reference Sequence Version 3).</title>
        <authorList>
            <person name="Zhang J."/>
            <person name="Kudrna D."/>
            <person name="Lee S."/>
            <person name="Talag J."/>
            <person name="Welchert J."/>
            <person name="Wing R.A."/>
        </authorList>
    </citation>
    <scope>NUCLEOTIDE SEQUENCE [LARGE SCALE GENOMIC DNA]</scope>
    <source>
        <strain evidence="1">cv. OR44</strain>
    </source>
</reference>
<name>A0A0E0D3A1_9ORYZ</name>
<keyword evidence="2" id="KW-1185">Reference proteome</keyword>